<accession>A0ABN0Y0P6</accession>
<name>A0ABN0Y0P6_9ACTN</name>
<evidence type="ECO:0000256" key="1">
    <source>
        <dbReference type="SAM" id="MobiDB-lite"/>
    </source>
</evidence>
<dbReference type="Proteomes" id="UP001500063">
    <property type="component" value="Unassembled WGS sequence"/>
</dbReference>
<proteinExistence type="predicted"/>
<evidence type="ECO:0000313" key="3">
    <source>
        <dbReference type="Proteomes" id="UP001500063"/>
    </source>
</evidence>
<reference evidence="2 3" key="1">
    <citation type="journal article" date="2019" name="Int. J. Syst. Evol. Microbiol.">
        <title>The Global Catalogue of Microorganisms (GCM) 10K type strain sequencing project: providing services to taxonomists for standard genome sequencing and annotation.</title>
        <authorList>
            <consortium name="The Broad Institute Genomics Platform"/>
            <consortium name="The Broad Institute Genome Sequencing Center for Infectious Disease"/>
            <person name="Wu L."/>
            <person name="Ma J."/>
        </authorList>
    </citation>
    <scope>NUCLEOTIDE SEQUENCE [LARGE SCALE GENOMIC DNA]</scope>
    <source>
        <strain evidence="2 3">JCM 4565</strain>
    </source>
</reference>
<feature type="region of interest" description="Disordered" evidence="1">
    <location>
        <begin position="52"/>
        <end position="75"/>
    </location>
</feature>
<organism evidence="2 3">
    <name type="scientific">Streptomyces blastmyceticus</name>
    <dbReference type="NCBI Taxonomy" id="68180"/>
    <lineage>
        <taxon>Bacteria</taxon>
        <taxon>Bacillati</taxon>
        <taxon>Actinomycetota</taxon>
        <taxon>Actinomycetes</taxon>
        <taxon>Kitasatosporales</taxon>
        <taxon>Streptomycetaceae</taxon>
        <taxon>Streptomyces</taxon>
    </lineage>
</organism>
<comment type="caution">
    <text evidence="2">The sequence shown here is derived from an EMBL/GenBank/DDBJ whole genome shotgun (WGS) entry which is preliminary data.</text>
</comment>
<protein>
    <submittedName>
        <fullName evidence="2">Uncharacterized protein</fullName>
    </submittedName>
</protein>
<sequence>MEAGSDVSAESLAADLEVATAELRILRAERDQLKADMARLRETEAERDQLREALKGTEEKLESTRKRAARLQATA</sequence>
<feature type="compositionally biased region" description="Basic and acidic residues" evidence="1">
    <location>
        <begin position="52"/>
        <end position="65"/>
    </location>
</feature>
<gene>
    <name evidence="2" type="ORF">GCM10010319_67280</name>
</gene>
<dbReference type="EMBL" id="BAAABW010000039">
    <property type="protein sequence ID" value="GAA0379257.1"/>
    <property type="molecule type" value="Genomic_DNA"/>
</dbReference>
<keyword evidence="3" id="KW-1185">Reference proteome</keyword>
<evidence type="ECO:0000313" key="2">
    <source>
        <dbReference type="EMBL" id="GAA0379257.1"/>
    </source>
</evidence>
<dbReference type="RefSeq" id="WP_344123972.1">
    <property type="nucleotide sequence ID" value="NZ_BAAABW010000039.1"/>
</dbReference>